<evidence type="ECO:0000256" key="2">
    <source>
        <dbReference type="ARBA" id="ARBA00023125"/>
    </source>
</evidence>
<protein>
    <submittedName>
        <fullName evidence="5">Winged helix-turn-helix transcriptional regulator</fullName>
    </submittedName>
</protein>
<sequence>MTTSFPVNRALEIIGGKWRPQVYCTLQDGPLRFSDIQRAIPDVSRKVLTDQLRELEQLGMVRRVDYSTEKHLHVEYSLTEDALGLQPAMNALCSWGECHDNQ</sequence>
<dbReference type="EMBL" id="JBHTCE010000001">
    <property type="protein sequence ID" value="MFC7388664.1"/>
    <property type="molecule type" value="Genomic_DNA"/>
</dbReference>
<dbReference type="PANTHER" id="PTHR33204:SF29">
    <property type="entry name" value="TRANSCRIPTIONAL REGULATOR"/>
    <property type="match status" value="1"/>
</dbReference>
<dbReference type="Pfam" id="PF01638">
    <property type="entry name" value="HxlR"/>
    <property type="match status" value="1"/>
</dbReference>
<dbReference type="InterPro" id="IPR036390">
    <property type="entry name" value="WH_DNA-bd_sf"/>
</dbReference>
<dbReference type="CDD" id="cd00090">
    <property type="entry name" value="HTH_ARSR"/>
    <property type="match status" value="1"/>
</dbReference>
<evidence type="ECO:0000259" key="4">
    <source>
        <dbReference type="PROSITE" id="PS51118"/>
    </source>
</evidence>
<evidence type="ECO:0000256" key="1">
    <source>
        <dbReference type="ARBA" id="ARBA00023015"/>
    </source>
</evidence>
<evidence type="ECO:0000313" key="5">
    <source>
        <dbReference type="EMBL" id="MFC7388664.1"/>
    </source>
</evidence>
<organism evidence="5 6">
    <name type="scientific">Exiguobacterium aestuarii</name>
    <dbReference type="NCBI Taxonomy" id="273527"/>
    <lineage>
        <taxon>Bacteria</taxon>
        <taxon>Bacillati</taxon>
        <taxon>Bacillota</taxon>
        <taxon>Bacilli</taxon>
        <taxon>Bacillales</taxon>
        <taxon>Bacillales Family XII. Incertae Sedis</taxon>
        <taxon>Exiguobacterium</taxon>
    </lineage>
</organism>
<dbReference type="RefSeq" id="WP_026824988.1">
    <property type="nucleotide sequence ID" value="NZ_JANIEL010000003.1"/>
</dbReference>
<dbReference type="InterPro" id="IPR002577">
    <property type="entry name" value="HTH_HxlR"/>
</dbReference>
<keyword evidence="1" id="KW-0805">Transcription regulation</keyword>
<keyword evidence="3" id="KW-0804">Transcription</keyword>
<name>A0ABW2PHY0_9BACL</name>
<keyword evidence="6" id="KW-1185">Reference proteome</keyword>
<dbReference type="PANTHER" id="PTHR33204">
    <property type="entry name" value="TRANSCRIPTIONAL REGULATOR, MARR FAMILY"/>
    <property type="match status" value="1"/>
</dbReference>
<dbReference type="PROSITE" id="PS51118">
    <property type="entry name" value="HTH_HXLR"/>
    <property type="match status" value="1"/>
</dbReference>
<gene>
    <name evidence="5" type="ORF">ACFQO8_00835</name>
</gene>
<reference evidence="6" key="1">
    <citation type="journal article" date="2019" name="Int. J. Syst. Evol. Microbiol.">
        <title>The Global Catalogue of Microorganisms (GCM) 10K type strain sequencing project: providing services to taxonomists for standard genome sequencing and annotation.</title>
        <authorList>
            <consortium name="The Broad Institute Genomics Platform"/>
            <consortium name="The Broad Institute Genome Sequencing Center for Infectious Disease"/>
            <person name="Wu L."/>
            <person name="Ma J."/>
        </authorList>
    </citation>
    <scope>NUCLEOTIDE SEQUENCE [LARGE SCALE GENOMIC DNA]</scope>
    <source>
        <strain evidence="6">CCUG 55590</strain>
    </source>
</reference>
<dbReference type="InterPro" id="IPR011991">
    <property type="entry name" value="ArsR-like_HTH"/>
</dbReference>
<comment type="caution">
    <text evidence="5">The sequence shown here is derived from an EMBL/GenBank/DDBJ whole genome shotgun (WGS) entry which is preliminary data.</text>
</comment>
<dbReference type="InterPro" id="IPR036388">
    <property type="entry name" value="WH-like_DNA-bd_sf"/>
</dbReference>
<accession>A0ABW2PHY0</accession>
<dbReference type="Proteomes" id="UP001596439">
    <property type="component" value="Unassembled WGS sequence"/>
</dbReference>
<evidence type="ECO:0000313" key="6">
    <source>
        <dbReference type="Proteomes" id="UP001596439"/>
    </source>
</evidence>
<proteinExistence type="predicted"/>
<keyword evidence="2" id="KW-0238">DNA-binding</keyword>
<dbReference type="Gene3D" id="1.10.10.10">
    <property type="entry name" value="Winged helix-like DNA-binding domain superfamily/Winged helix DNA-binding domain"/>
    <property type="match status" value="1"/>
</dbReference>
<feature type="domain" description="HTH hxlR-type" evidence="4">
    <location>
        <begin position="5"/>
        <end position="102"/>
    </location>
</feature>
<dbReference type="SUPFAM" id="SSF46785">
    <property type="entry name" value="Winged helix' DNA-binding domain"/>
    <property type="match status" value="1"/>
</dbReference>
<evidence type="ECO:0000256" key="3">
    <source>
        <dbReference type="ARBA" id="ARBA00023163"/>
    </source>
</evidence>